<protein>
    <submittedName>
        <fullName evidence="2">Uncharacterized protein</fullName>
    </submittedName>
</protein>
<accession>A0A1F7FFK2</accession>
<sequence>MPEVKVSFSENVPSPDYKSKRFSVELSDQVPDPKSIPAAVQALFQIAKHEVTSQIAANNGKPASSTPAAPAPADHPASQRQLAAIFAIGKSLNLSREDVEKFSGVSLEQAKLNARDASKIIEHLKMRQKQAA</sequence>
<gene>
    <name evidence="2" type="ORF">A2519_05215</name>
</gene>
<organism evidence="2 3">
    <name type="scientific">Candidatus Raymondbacteria bacterium RIFOXYD12_FULL_49_13</name>
    <dbReference type="NCBI Taxonomy" id="1817890"/>
    <lineage>
        <taxon>Bacteria</taxon>
        <taxon>Raymondiibacteriota</taxon>
    </lineage>
</organism>
<reference evidence="2 3" key="1">
    <citation type="journal article" date="2016" name="Nat. Commun.">
        <title>Thousands of microbial genomes shed light on interconnected biogeochemical processes in an aquifer system.</title>
        <authorList>
            <person name="Anantharaman K."/>
            <person name="Brown C.T."/>
            <person name="Hug L.A."/>
            <person name="Sharon I."/>
            <person name="Castelle C.J."/>
            <person name="Probst A.J."/>
            <person name="Thomas B.C."/>
            <person name="Singh A."/>
            <person name="Wilkins M.J."/>
            <person name="Karaoz U."/>
            <person name="Brodie E.L."/>
            <person name="Williams K.H."/>
            <person name="Hubbard S.S."/>
            <person name="Banfield J.F."/>
        </authorList>
    </citation>
    <scope>NUCLEOTIDE SEQUENCE [LARGE SCALE GENOMIC DNA]</scope>
</reference>
<name>A0A1F7FFK2_UNCRA</name>
<evidence type="ECO:0000313" key="2">
    <source>
        <dbReference type="EMBL" id="OGK05490.1"/>
    </source>
</evidence>
<dbReference type="EMBL" id="MFYX01000055">
    <property type="protein sequence ID" value="OGK05490.1"/>
    <property type="molecule type" value="Genomic_DNA"/>
</dbReference>
<feature type="compositionally biased region" description="Low complexity" evidence="1">
    <location>
        <begin position="62"/>
        <end position="77"/>
    </location>
</feature>
<dbReference type="AlphaFoldDB" id="A0A1F7FFK2"/>
<dbReference type="Proteomes" id="UP000179243">
    <property type="component" value="Unassembled WGS sequence"/>
</dbReference>
<evidence type="ECO:0000256" key="1">
    <source>
        <dbReference type="SAM" id="MobiDB-lite"/>
    </source>
</evidence>
<feature type="region of interest" description="Disordered" evidence="1">
    <location>
        <begin position="55"/>
        <end position="77"/>
    </location>
</feature>
<comment type="caution">
    <text evidence="2">The sequence shown here is derived from an EMBL/GenBank/DDBJ whole genome shotgun (WGS) entry which is preliminary data.</text>
</comment>
<evidence type="ECO:0000313" key="3">
    <source>
        <dbReference type="Proteomes" id="UP000179243"/>
    </source>
</evidence>
<proteinExistence type="predicted"/>